<gene>
    <name evidence="2" type="ORF">WG66_14763</name>
</gene>
<feature type="region of interest" description="Disordered" evidence="1">
    <location>
        <begin position="322"/>
        <end position="393"/>
    </location>
</feature>
<protein>
    <submittedName>
        <fullName evidence="2">Uncharacterized protein</fullName>
    </submittedName>
</protein>
<feature type="region of interest" description="Disordered" evidence="1">
    <location>
        <begin position="414"/>
        <end position="477"/>
    </location>
</feature>
<evidence type="ECO:0000256" key="1">
    <source>
        <dbReference type="SAM" id="MobiDB-lite"/>
    </source>
</evidence>
<feature type="compositionally biased region" description="Low complexity" evidence="1">
    <location>
        <begin position="518"/>
        <end position="527"/>
    </location>
</feature>
<feature type="compositionally biased region" description="Polar residues" evidence="1">
    <location>
        <begin position="497"/>
        <end position="507"/>
    </location>
</feature>
<name>A0A0W0F8Q7_MONRR</name>
<organism evidence="2 3">
    <name type="scientific">Moniliophthora roreri</name>
    <name type="common">Frosty pod rot fungus</name>
    <name type="synonym">Monilia roreri</name>
    <dbReference type="NCBI Taxonomy" id="221103"/>
    <lineage>
        <taxon>Eukaryota</taxon>
        <taxon>Fungi</taxon>
        <taxon>Dikarya</taxon>
        <taxon>Basidiomycota</taxon>
        <taxon>Agaricomycotina</taxon>
        <taxon>Agaricomycetes</taxon>
        <taxon>Agaricomycetidae</taxon>
        <taxon>Agaricales</taxon>
        <taxon>Marasmiineae</taxon>
        <taxon>Marasmiaceae</taxon>
        <taxon>Moniliophthora</taxon>
    </lineage>
</organism>
<dbReference type="Gene3D" id="6.10.140.2220">
    <property type="match status" value="1"/>
</dbReference>
<feature type="region of interest" description="Disordered" evidence="1">
    <location>
        <begin position="497"/>
        <end position="527"/>
    </location>
</feature>
<feature type="compositionally biased region" description="Low complexity" evidence="1">
    <location>
        <begin position="1102"/>
        <end position="1121"/>
    </location>
</feature>
<feature type="compositionally biased region" description="Low complexity" evidence="1">
    <location>
        <begin position="338"/>
        <end position="356"/>
    </location>
</feature>
<dbReference type="AlphaFoldDB" id="A0A0W0F8Q7"/>
<evidence type="ECO:0000313" key="2">
    <source>
        <dbReference type="EMBL" id="KTB32702.1"/>
    </source>
</evidence>
<feature type="compositionally biased region" description="Low complexity" evidence="1">
    <location>
        <begin position="281"/>
        <end position="297"/>
    </location>
</feature>
<feature type="compositionally biased region" description="Pro residues" evidence="1">
    <location>
        <begin position="851"/>
        <end position="865"/>
    </location>
</feature>
<evidence type="ECO:0000313" key="3">
    <source>
        <dbReference type="Proteomes" id="UP000054988"/>
    </source>
</evidence>
<feature type="region of interest" description="Disordered" evidence="1">
    <location>
        <begin position="571"/>
        <end position="668"/>
    </location>
</feature>
<dbReference type="Proteomes" id="UP000054988">
    <property type="component" value="Unassembled WGS sequence"/>
</dbReference>
<feature type="region of interest" description="Disordered" evidence="1">
    <location>
        <begin position="212"/>
        <end position="304"/>
    </location>
</feature>
<feature type="compositionally biased region" description="Low complexity" evidence="1">
    <location>
        <begin position="437"/>
        <end position="448"/>
    </location>
</feature>
<feature type="compositionally biased region" description="Polar residues" evidence="1">
    <location>
        <begin position="373"/>
        <end position="385"/>
    </location>
</feature>
<feature type="compositionally biased region" description="Polar residues" evidence="1">
    <location>
        <begin position="631"/>
        <end position="653"/>
    </location>
</feature>
<feature type="compositionally biased region" description="Low complexity" evidence="1">
    <location>
        <begin position="806"/>
        <end position="823"/>
    </location>
</feature>
<comment type="caution">
    <text evidence="2">The sequence shown here is derived from an EMBL/GenBank/DDBJ whole genome shotgun (WGS) entry which is preliminary data.</text>
</comment>
<feature type="compositionally biased region" description="Polar residues" evidence="1">
    <location>
        <begin position="229"/>
        <end position="240"/>
    </location>
</feature>
<accession>A0A0W0F8Q7</accession>
<feature type="region of interest" description="Disordered" evidence="1">
    <location>
        <begin position="945"/>
        <end position="1129"/>
    </location>
</feature>
<proteinExistence type="predicted"/>
<dbReference type="EMBL" id="LATX01002207">
    <property type="protein sequence ID" value="KTB32702.1"/>
    <property type="molecule type" value="Genomic_DNA"/>
</dbReference>
<dbReference type="eggNOG" id="ENOG502SC9X">
    <property type="taxonomic scope" value="Eukaryota"/>
</dbReference>
<feature type="compositionally biased region" description="Low complexity" evidence="1">
    <location>
        <begin position="688"/>
        <end position="708"/>
    </location>
</feature>
<feature type="compositionally biased region" description="Polar residues" evidence="1">
    <location>
        <begin position="827"/>
        <end position="837"/>
    </location>
</feature>
<reference evidence="2 3" key="1">
    <citation type="submission" date="2015-12" db="EMBL/GenBank/DDBJ databases">
        <title>Draft genome sequence of Moniliophthora roreri, the causal agent of frosty pod rot of cacao.</title>
        <authorList>
            <person name="Aime M.C."/>
            <person name="Diaz-Valderrama J.R."/>
            <person name="Kijpornyongpan T."/>
            <person name="Phillips-Mora W."/>
        </authorList>
    </citation>
    <scope>NUCLEOTIDE SEQUENCE [LARGE SCALE GENOMIC DNA]</scope>
    <source>
        <strain evidence="2 3">MCA 2952</strain>
    </source>
</reference>
<feature type="compositionally biased region" description="Basic and acidic residues" evidence="1">
    <location>
        <begin position="357"/>
        <end position="368"/>
    </location>
</feature>
<feature type="region of interest" description="Disordered" evidence="1">
    <location>
        <begin position="686"/>
        <end position="867"/>
    </location>
</feature>
<sequence length="1199" mass="128670">MSRCAVSSCNKDAMFNCSGCTGQYVAPGQPAPTPTKYCSATCQKAHFSIHKQTCPLYQKANCFIIHAPRPETSTIASCIEPFNLVNCGNESAEIPELERRLGWTRIGEAGKAYDHKGNCGWYYFVYAPNRTYSRQPPTNANAGNKWGSLLTYGLESCDIAVVRSGPAGASYAEKIVKNDLVQTIEFYKDANLPQVRPLFSRHDTEQLLSYYHSPLADKGTPSRPRAVRKQSTGSISSSDYSVGDTASDYSTRDDTNIPVRRTSIPSRGAADRRRLAIVEMDPSSTMTTDNTSTGNDNSRSRRRVEGSLGSLALVAPPDAAPATYAHLTPPSTAPVNPTAFTASTTSTYSNSFSRSASSDERREAEFKAHGHQRSASEAITTSSKKSSPRDIGIVGTKRAPLVIETSSNSRLEPLNEHALHPPVFIHPQSRSPSPGRTPITPTSSSASPQKELSSPALPPMKRRSTGQSIITPDIGDEKSIDIPVASPVVVKLAATDIPQSSPSSSRPEGTLTPAPQINVVPTSPSTSFSPNVPSSYLHYQPGTNFFFLFKRRDIIINQYFLRRFPGIHSTAGPLPPPPRASFNFDTIASPPPPRPPRLRSPSPTRRDQMKQALQLPPSVNVALSKKLVRSPNASQTDLPRSNPPLENTTSTPISRHEQSAISLESPLSSRLSPKEVTISVHKREGAFPPSMMLSPSPSSSTSESVSISQRIHEEKEEDTGAISASPEPVFVKPPPRNQSLASGVISGLPITEEDDWVTLPPATPHTGLPKTPPNNRRHSLDSRSRDPTPSPPPKSFRNSLTHGLKRLSLNSSISRSPSIGGRRSLSHSRNGSTSSTLPPLPNDAVLSLSPTPSPSPPPMTPPPSSPYRLIQPHAHKRIRDPSPPALYCHEVYATKSASERCMIYAKKINELYLYDCGLADWVLEAKIHGPSSTVSIMSASETQRKISHGSTMSEVTFPRRPDASLATDLTVRDPVDVTPPRGPPVLPYPSLANQRANPPPKPNSSGSFASLLSGGGHGSGSNSPSKQAPSKGGFFATLSRKTSVNRRDRGGGSGSSSGGARLTKPPPASAPATVSPISVNKSLASVVGGPRAPPNRASRAFTSGSVSDSPSGTGSSRASTTLAKRPSLYNIPSESAAQVQHRSQQHEDPAFIAQVNKLADLLPHVERDILAGYLRRAGQDVLAIGQYLDDEKNGCVRRD</sequence>